<evidence type="ECO:0000313" key="3">
    <source>
        <dbReference type="Proteomes" id="UP001310594"/>
    </source>
</evidence>
<dbReference type="PANTHER" id="PTHR39142:SF1">
    <property type="entry name" value="AEL197CP"/>
    <property type="match status" value="1"/>
</dbReference>
<sequence>MLFQCPKLTPLQTRFVASFATLLLLGLVYWSLSNPHFAYAAELEADGSGQARGGEDHNWHRIEQARWEGDGIVEDGSGIYSLGARAAAAATAISANNAPNQLNIEAGNTTLWVYSSELLNSPSTPTGPGLPSEPGVKREVEPEHHDLRKRQANSRSKTIFVTINTCLQPTWNASSVQTVAPPQLTLYVSSKADNEDVGPGGTSQVVQPLVEGFANVSLTASGTWYIAVHAPELPTGFVGVWNYELAVSHDDYYHSADQFDPFLLLVDTDINSALLVTNNLTQQNASTDTYKSWMNLSTPFIIFAANTNHTAMMGLQNSYCGWANNNQIAASQSDPEGANGGVQMGMITRGLGNTPKEQFYVTNLNSSSSYLGVLAEPGNSTASGPGVVGGGGKIWEPVYWQTKSDGNCALMFNLSFCDEVAYAVPSNPNNFNISGLRAAYDNYTSTFYQQFDYSLQQVPCNTSLDAQYSTVRTCDDCAAAYKQWLCAVSIPRCEDFTNPADYLQKRNMGQPYFGNASMLPDDVLNEKYAPMLRAPTLAGSPAYNQTFASSLATNSSRNPALIDAIIQPGPYKELLPCEDLCYSLVQSCPASFGFGCPYPGRGLEAGYGVRSKNGTLMCSYLGAVYDINSAKSLEAPVLTGLLFAGLAMVVLGVV</sequence>
<name>A0AAN7ZUV4_9PEZI</name>
<proteinExistence type="predicted"/>
<dbReference type="InterPro" id="IPR024338">
    <property type="entry name" value="MID1/Yam8"/>
</dbReference>
<accession>A0AAN7ZUV4</accession>
<organism evidence="2 3">
    <name type="scientific">Elasticomyces elasticus</name>
    <dbReference type="NCBI Taxonomy" id="574655"/>
    <lineage>
        <taxon>Eukaryota</taxon>
        <taxon>Fungi</taxon>
        <taxon>Dikarya</taxon>
        <taxon>Ascomycota</taxon>
        <taxon>Pezizomycotina</taxon>
        <taxon>Dothideomycetes</taxon>
        <taxon>Dothideomycetidae</taxon>
        <taxon>Mycosphaerellales</taxon>
        <taxon>Teratosphaeriaceae</taxon>
        <taxon>Elasticomyces</taxon>
    </lineage>
</organism>
<dbReference type="AlphaFoldDB" id="A0AAN7ZUV4"/>
<gene>
    <name evidence="2" type="ORF">LTR97_003880</name>
</gene>
<feature type="compositionally biased region" description="Basic and acidic residues" evidence="1">
    <location>
        <begin position="135"/>
        <end position="146"/>
    </location>
</feature>
<feature type="compositionally biased region" description="Low complexity" evidence="1">
    <location>
        <begin position="122"/>
        <end position="134"/>
    </location>
</feature>
<dbReference type="PANTHER" id="PTHR39142">
    <property type="entry name" value="MID1P"/>
    <property type="match status" value="1"/>
</dbReference>
<dbReference type="Pfam" id="PF12929">
    <property type="entry name" value="Mid1"/>
    <property type="match status" value="1"/>
</dbReference>
<protein>
    <submittedName>
        <fullName evidence="2">Uncharacterized protein</fullName>
    </submittedName>
</protein>
<reference evidence="2" key="1">
    <citation type="submission" date="2023-08" db="EMBL/GenBank/DDBJ databases">
        <title>Black Yeasts Isolated from many extreme environments.</title>
        <authorList>
            <person name="Coleine C."/>
            <person name="Stajich J.E."/>
            <person name="Selbmann L."/>
        </authorList>
    </citation>
    <scope>NUCLEOTIDE SEQUENCE</scope>
    <source>
        <strain evidence="2">CCFEE 5810</strain>
    </source>
</reference>
<dbReference type="GO" id="GO:0005262">
    <property type="term" value="F:calcium channel activity"/>
    <property type="evidence" value="ECO:0007669"/>
    <property type="project" value="InterPro"/>
</dbReference>
<dbReference type="EMBL" id="JAVRQU010000005">
    <property type="protein sequence ID" value="KAK5702934.1"/>
    <property type="molecule type" value="Genomic_DNA"/>
</dbReference>
<dbReference type="GO" id="GO:0098703">
    <property type="term" value="P:calcium ion import across plasma membrane"/>
    <property type="evidence" value="ECO:0007669"/>
    <property type="project" value="InterPro"/>
</dbReference>
<evidence type="ECO:0000256" key="1">
    <source>
        <dbReference type="SAM" id="MobiDB-lite"/>
    </source>
</evidence>
<feature type="region of interest" description="Disordered" evidence="1">
    <location>
        <begin position="122"/>
        <end position="151"/>
    </location>
</feature>
<comment type="caution">
    <text evidence="2">The sequence shown here is derived from an EMBL/GenBank/DDBJ whole genome shotgun (WGS) entry which is preliminary data.</text>
</comment>
<dbReference type="Proteomes" id="UP001310594">
    <property type="component" value="Unassembled WGS sequence"/>
</dbReference>
<evidence type="ECO:0000313" key="2">
    <source>
        <dbReference type="EMBL" id="KAK5702934.1"/>
    </source>
</evidence>